<dbReference type="Proteomes" id="UP000467841">
    <property type="component" value="Unassembled WGS sequence"/>
</dbReference>
<dbReference type="AlphaFoldDB" id="A0A6D2JUS5"/>
<evidence type="ECO:0000313" key="1">
    <source>
        <dbReference type="EMBL" id="CAA7044716.1"/>
    </source>
</evidence>
<keyword evidence="2" id="KW-1185">Reference proteome</keyword>
<proteinExistence type="predicted"/>
<protein>
    <submittedName>
        <fullName evidence="1">Uncharacterized protein</fullName>
    </submittedName>
</protein>
<evidence type="ECO:0000313" key="2">
    <source>
        <dbReference type="Proteomes" id="UP000467841"/>
    </source>
</evidence>
<sequence length="148" mass="16883">MEVYASNGGREERLWTGSLQWCLNKVHKETESPKCELGESNGSPEFPNNGFAVQRAQAIEEIRLPMNLRVYGWEIMWSGTTWMCDCPHKPRSHWSFSDSCWGFAQDKALHTCAANGHWKSRWSVVSGLPQCGQTIEGRYVLFRSPDSN</sequence>
<name>A0A6D2JUS5_9BRAS</name>
<reference evidence="1" key="1">
    <citation type="submission" date="2020-01" db="EMBL/GenBank/DDBJ databases">
        <authorList>
            <person name="Mishra B."/>
        </authorList>
    </citation>
    <scope>NUCLEOTIDE SEQUENCE [LARGE SCALE GENOMIC DNA]</scope>
</reference>
<accession>A0A6D2JUS5</accession>
<dbReference type="EMBL" id="CACVBM020001307">
    <property type="protein sequence ID" value="CAA7044716.1"/>
    <property type="molecule type" value="Genomic_DNA"/>
</dbReference>
<organism evidence="1 2">
    <name type="scientific">Microthlaspi erraticum</name>
    <dbReference type="NCBI Taxonomy" id="1685480"/>
    <lineage>
        <taxon>Eukaryota</taxon>
        <taxon>Viridiplantae</taxon>
        <taxon>Streptophyta</taxon>
        <taxon>Embryophyta</taxon>
        <taxon>Tracheophyta</taxon>
        <taxon>Spermatophyta</taxon>
        <taxon>Magnoliopsida</taxon>
        <taxon>eudicotyledons</taxon>
        <taxon>Gunneridae</taxon>
        <taxon>Pentapetalae</taxon>
        <taxon>rosids</taxon>
        <taxon>malvids</taxon>
        <taxon>Brassicales</taxon>
        <taxon>Brassicaceae</taxon>
        <taxon>Coluteocarpeae</taxon>
        <taxon>Microthlaspi</taxon>
    </lineage>
</organism>
<gene>
    <name evidence="1" type="ORF">MERR_LOCUS31951</name>
</gene>
<comment type="caution">
    <text evidence="1">The sequence shown here is derived from an EMBL/GenBank/DDBJ whole genome shotgun (WGS) entry which is preliminary data.</text>
</comment>